<organism evidence="1 2">
    <name type="scientific">Synechococcus elongatus PCC 11801</name>
    <dbReference type="NCBI Taxonomy" id="2219813"/>
    <lineage>
        <taxon>Bacteria</taxon>
        <taxon>Bacillati</taxon>
        <taxon>Cyanobacteriota</taxon>
        <taxon>Cyanophyceae</taxon>
        <taxon>Synechococcales</taxon>
        <taxon>Synechococcaceae</taxon>
        <taxon>Synechococcus</taxon>
    </lineage>
</organism>
<dbReference type="RefSeq" id="WP_208675137.1">
    <property type="nucleotide sequence ID" value="NZ_CP030139.2"/>
</dbReference>
<protein>
    <submittedName>
        <fullName evidence="1">Uncharacterized protein</fullName>
    </submittedName>
</protein>
<evidence type="ECO:0000313" key="1">
    <source>
        <dbReference type="EMBL" id="AZB71654.1"/>
    </source>
</evidence>
<gene>
    <name evidence="1" type="ORF">DOP62_02005</name>
</gene>
<evidence type="ECO:0000313" key="2">
    <source>
        <dbReference type="Proteomes" id="UP000267249"/>
    </source>
</evidence>
<reference evidence="1 2" key="1">
    <citation type="journal article" date="2018" name="Sci. Rep.">
        <title>Genome Features and Biochemical Characteristics of a Robust, Fast Growing and Naturally Transformable Cyanobacterium Synechococcus elongatus PCC 11801 Isolated from India.</title>
        <authorList>
            <person name="Jaiswal D."/>
            <person name="Sengupta A."/>
            <person name="Sohoni S."/>
            <person name="Sengupta S."/>
            <person name="Phadnavis A.G."/>
            <person name="Pakrasi H.B."/>
            <person name="Wangikar P.P."/>
        </authorList>
    </citation>
    <scope>NUCLEOTIDE SEQUENCE [LARGE SCALE GENOMIC DNA]</scope>
    <source>
        <strain evidence="1 2">PCC 11801</strain>
    </source>
</reference>
<name>A0AAN1QLR3_SYNEL</name>
<accession>A0AAN1QLR3</accession>
<proteinExistence type="predicted"/>
<dbReference type="AlphaFoldDB" id="A0AAN1QLR3"/>
<dbReference type="Proteomes" id="UP000267249">
    <property type="component" value="Chromosome"/>
</dbReference>
<sequence length="66" mass="7195">MLVVLTDQHVLATDCVCQNCPLADGSGHPRWQAGRLRCGHGLAKQNAQQADQFRCTMGFRLANIDG</sequence>
<dbReference type="EMBL" id="CP030139">
    <property type="protein sequence ID" value="AZB71654.1"/>
    <property type="molecule type" value="Genomic_DNA"/>
</dbReference>